<feature type="active site" description="Charge relay system" evidence="5">
    <location>
        <position position="427"/>
    </location>
</feature>
<dbReference type="Gene3D" id="3.40.50.200">
    <property type="entry name" value="Peptidase S8/S53 domain"/>
    <property type="match status" value="1"/>
</dbReference>
<dbReference type="InterPro" id="IPR022398">
    <property type="entry name" value="Peptidase_S8_His-AS"/>
</dbReference>
<dbReference type="GO" id="GO:0006508">
    <property type="term" value="P:proteolysis"/>
    <property type="evidence" value="ECO:0007669"/>
    <property type="project" value="UniProtKB-KW"/>
</dbReference>
<gene>
    <name evidence="8" type="ORF">CCO02nite_01570</name>
</gene>
<dbReference type="InterPro" id="IPR023828">
    <property type="entry name" value="Peptidase_S8_Ser-AS"/>
</dbReference>
<dbReference type="InterPro" id="IPR036852">
    <property type="entry name" value="Peptidase_S8/S53_dom_sf"/>
</dbReference>
<dbReference type="GO" id="GO:0004252">
    <property type="term" value="F:serine-type endopeptidase activity"/>
    <property type="evidence" value="ECO:0007669"/>
    <property type="project" value="UniProtKB-UniRule"/>
</dbReference>
<organism evidence="8 9">
    <name type="scientific">Cellulomonas composti</name>
    <dbReference type="NCBI Taxonomy" id="266130"/>
    <lineage>
        <taxon>Bacteria</taxon>
        <taxon>Bacillati</taxon>
        <taxon>Actinomycetota</taxon>
        <taxon>Actinomycetes</taxon>
        <taxon>Micrococcales</taxon>
        <taxon>Cellulomonadaceae</taxon>
        <taxon>Cellulomonas</taxon>
    </lineage>
</organism>
<dbReference type="InterPro" id="IPR000209">
    <property type="entry name" value="Peptidase_S8/S53_dom"/>
</dbReference>
<keyword evidence="4 5" id="KW-0720">Serine protease</keyword>
<evidence type="ECO:0000256" key="5">
    <source>
        <dbReference type="PROSITE-ProRule" id="PRU01240"/>
    </source>
</evidence>
<evidence type="ECO:0000313" key="8">
    <source>
        <dbReference type="EMBL" id="GEL93499.1"/>
    </source>
</evidence>
<evidence type="ECO:0000259" key="7">
    <source>
        <dbReference type="Pfam" id="PF00082"/>
    </source>
</evidence>
<feature type="active site" description="Charge relay system" evidence="5">
    <location>
        <position position="247"/>
    </location>
</feature>
<dbReference type="PRINTS" id="PR00723">
    <property type="entry name" value="SUBTILISIN"/>
</dbReference>
<dbReference type="InterPro" id="IPR015500">
    <property type="entry name" value="Peptidase_S8_subtilisin-rel"/>
</dbReference>
<name>A0A511J731_9CELL</name>
<sequence length="577" mass="58527">MALTGVNALPVAAADPGRDSGTPVVEDTPAQETLAAGVIYTLADAPTTAARGATPSRADSVASAVAAIVNGAGASARATASSLSTSTAPAAVDDGTTYALSFPEPVPPAEALDELAAVQKVVGVESAELDLVLTAQAASPVKPSDPYFSKYQFYLWDTWDGTYEGVKFPAGGYSTHAPSLWKRTFGVKDVVVAVVDTGSTSHAQLNSQTVAGYDMISQASRARDGNGRDANPQDQGDLGDGGSSSWHGTHVAGIIAAAKDGKAGLGNAPGVRLQHVRALGVGGGTTSDIAAAVRWAAGDKVGDQPVNKTPARVINLSLGGTGVCSSTMQDAINRARSRGAVVIVAAGNDATDAANTMPANCNGVITVASISDTGFRATYSNYGSVVDLAAPGGQSYSSTNAYQILSTWNLGTTKPGSGTWAYMQGTSMATPNVAGGAALIASLGLKGSALENAVRKAYSPLPKYASTSPVAEYNCNGTCGKGYFDLSKILTATSRATITGSAKVGKRLSVKVAFTGKITTKNYQWFRNGTAIAGATKASYLLVSADKGKQITVRVTPKSTGSFVSMASTSKPTGKVS</sequence>
<feature type="region of interest" description="Disordered" evidence="6">
    <location>
        <begin position="221"/>
        <end position="243"/>
    </location>
</feature>
<reference evidence="8 9" key="1">
    <citation type="submission" date="2019-07" db="EMBL/GenBank/DDBJ databases">
        <title>Whole genome shotgun sequence of Cellulomonas composti NBRC 100758.</title>
        <authorList>
            <person name="Hosoyama A."/>
            <person name="Uohara A."/>
            <person name="Ohji S."/>
            <person name="Ichikawa N."/>
        </authorList>
    </citation>
    <scope>NUCLEOTIDE SEQUENCE [LARGE SCALE GENOMIC DNA]</scope>
    <source>
        <strain evidence="8 9">NBRC 100758</strain>
    </source>
</reference>
<dbReference type="AlphaFoldDB" id="A0A511J731"/>
<dbReference type="InterPro" id="IPR050131">
    <property type="entry name" value="Peptidase_S8_subtilisin-like"/>
</dbReference>
<keyword evidence="2 5" id="KW-0645">Protease</keyword>
<comment type="similarity">
    <text evidence="1 5">Belongs to the peptidase S8 family.</text>
</comment>
<dbReference type="RefSeq" id="WP_186812535.1">
    <property type="nucleotide sequence ID" value="NZ_BJWG01000001.1"/>
</dbReference>
<dbReference type="PANTHER" id="PTHR43806:SF11">
    <property type="entry name" value="CEREVISIN-RELATED"/>
    <property type="match status" value="1"/>
</dbReference>
<feature type="domain" description="Peptidase S8/S53" evidence="7">
    <location>
        <begin position="188"/>
        <end position="442"/>
    </location>
</feature>
<protein>
    <recommendedName>
        <fullName evidence="7">Peptidase S8/S53 domain-containing protein</fullName>
    </recommendedName>
</protein>
<dbReference type="PANTHER" id="PTHR43806">
    <property type="entry name" value="PEPTIDASE S8"/>
    <property type="match status" value="1"/>
</dbReference>
<dbReference type="Proteomes" id="UP000321720">
    <property type="component" value="Unassembled WGS sequence"/>
</dbReference>
<dbReference type="Pfam" id="PF00082">
    <property type="entry name" value="Peptidase_S8"/>
    <property type="match status" value="1"/>
</dbReference>
<comment type="caution">
    <text evidence="8">The sequence shown here is derived from an EMBL/GenBank/DDBJ whole genome shotgun (WGS) entry which is preliminary data.</text>
</comment>
<evidence type="ECO:0000313" key="9">
    <source>
        <dbReference type="Proteomes" id="UP000321720"/>
    </source>
</evidence>
<dbReference type="PROSITE" id="PS00137">
    <property type="entry name" value="SUBTILASE_HIS"/>
    <property type="match status" value="1"/>
</dbReference>
<evidence type="ECO:0000256" key="3">
    <source>
        <dbReference type="ARBA" id="ARBA00022801"/>
    </source>
</evidence>
<dbReference type="EMBL" id="BJWG01000001">
    <property type="protein sequence ID" value="GEL93499.1"/>
    <property type="molecule type" value="Genomic_DNA"/>
</dbReference>
<evidence type="ECO:0000256" key="1">
    <source>
        <dbReference type="ARBA" id="ARBA00011073"/>
    </source>
</evidence>
<evidence type="ECO:0000256" key="4">
    <source>
        <dbReference type="ARBA" id="ARBA00022825"/>
    </source>
</evidence>
<dbReference type="SUPFAM" id="SSF52743">
    <property type="entry name" value="Subtilisin-like"/>
    <property type="match status" value="1"/>
</dbReference>
<feature type="active site" description="Charge relay system" evidence="5">
    <location>
        <position position="196"/>
    </location>
</feature>
<dbReference type="PROSITE" id="PS51892">
    <property type="entry name" value="SUBTILASE"/>
    <property type="match status" value="1"/>
</dbReference>
<keyword evidence="9" id="KW-1185">Reference proteome</keyword>
<evidence type="ECO:0000256" key="2">
    <source>
        <dbReference type="ARBA" id="ARBA00022670"/>
    </source>
</evidence>
<proteinExistence type="inferred from homology"/>
<dbReference type="PROSITE" id="PS00138">
    <property type="entry name" value="SUBTILASE_SER"/>
    <property type="match status" value="1"/>
</dbReference>
<dbReference type="Gene3D" id="2.60.40.2700">
    <property type="match status" value="1"/>
</dbReference>
<evidence type="ECO:0000256" key="6">
    <source>
        <dbReference type="SAM" id="MobiDB-lite"/>
    </source>
</evidence>
<feature type="region of interest" description="Disordered" evidence="6">
    <location>
        <begin position="1"/>
        <end position="25"/>
    </location>
</feature>
<keyword evidence="3 5" id="KW-0378">Hydrolase</keyword>
<accession>A0A511J731</accession>